<evidence type="ECO:0000259" key="4">
    <source>
        <dbReference type="Pfam" id="PF03364"/>
    </source>
</evidence>
<dbReference type="NCBIfam" id="TIGR01777">
    <property type="entry name" value="yfcH"/>
    <property type="match status" value="1"/>
</dbReference>
<proteinExistence type="inferred from homology"/>
<dbReference type="Pfam" id="PF03364">
    <property type="entry name" value="Polyketide_cyc"/>
    <property type="match status" value="1"/>
</dbReference>
<dbReference type="InterPro" id="IPR001509">
    <property type="entry name" value="Epimerase_deHydtase"/>
</dbReference>
<evidence type="ECO:0000259" key="5">
    <source>
        <dbReference type="Pfam" id="PF08338"/>
    </source>
</evidence>
<dbReference type="Gene3D" id="3.30.530.20">
    <property type="match status" value="1"/>
</dbReference>
<dbReference type="PANTHER" id="PTHR11092">
    <property type="entry name" value="SUGAR NUCLEOTIDE EPIMERASE RELATED"/>
    <property type="match status" value="1"/>
</dbReference>
<dbReference type="Proteomes" id="UP000316921">
    <property type="component" value="Chromosome"/>
</dbReference>
<reference evidence="6 7" key="1">
    <citation type="submission" date="2019-02" db="EMBL/GenBank/DDBJ databases">
        <title>Deep-cultivation of Planctomycetes and their phenomic and genomic characterization uncovers novel biology.</title>
        <authorList>
            <person name="Wiegand S."/>
            <person name="Jogler M."/>
            <person name="Boedeker C."/>
            <person name="Pinto D."/>
            <person name="Vollmers J."/>
            <person name="Rivas-Marin E."/>
            <person name="Kohn T."/>
            <person name="Peeters S.H."/>
            <person name="Heuer A."/>
            <person name="Rast P."/>
            <person name="Oberbeckmann S."/>
            <person name="Bunk B."/>
            <person name="Jeske O."/>
            <person name="Meyerdierks A."/>
            <person name="Storesund J.E."/>
            <person name="Kallscheuer N."/>
            <person name="Luecker S."/>
            <person name="Lage O.M."/>
            <person name="Pohl T."/>
            <person name="Merkel B.J."/>
            <person name="Hornburger P."/>
            <person name="Mueller R.-W."/>
            <person name="Bruemmer F."/>
            <person name="Labrenz M."/>
            <person name="Spormann A.M."/>
            <person name="Op den Camp H."/>
            <person name="Overmann J."/>
            <person name="Amann R."/>
            <person name="Jetten M.S.M."/>
            <person name="Mascher T."/>
            <person name="Medema M.H."/>
            <person name="Devos D.P."/>
            <person name="Kaster A.-K."/>
            <person name="Ovreas L."/>
            <person name="Rohde M."/>
            <person name="Galperin M.Y."/>
            <person name="Jogler C."/>
        </authorList>
    </citation>
    <scope>NUCLEOTIDE SEQUENCE [LARGE SCALE GENOMIC DNA]</scope>
    <source>
        <strain evidence="6 7">Pla133</strain>
    </source>
</reference>
<dbReference type="InterPro" id="IPR036291">
    <property type="entry name" value="NAD(P)-bd_dom_sf"/>
</dbReference>
<feature type="domain" description="DUF1731" evidence="5">
    <location>
        <begin position="430"/>
        <end position="477"/>
    </location>
</feature>
<keyword evidence="7" id="KW-1185">Reference proteome</keyword>
<dbReference type="EMBL" id="CP036287">
    <property type="protein sequence ID" value="QDU69123.1"/>
    <property type="molecule type" value="Genomic_DNA"/>
</dbReference>
<dbReference type="CDD" id="cd07820">
    <property type="entry name" value="SRPBCC_3"/>
    <property type="match status" value="1"/>
</dbReference>
<feature type="domain" description="NAD-dependent epimerase/dehydratase" evidence="3">
    <location>
        <begin position="185"/>
        <end position="396"/>
    </location>
</feature>
<dbReference type="InterPro" id="IPR013549">
    <property type="entry name" value="DUF1731"/>
</dbReference>
<dbReference type="Pfam" id="PF08338">
    <property type="entry name" value="DUF1731"/>
    <property type="match status" value="1"/>
</dbReference>
<sequence>MNSTGAPVSGHPDAPAGAVSFERAVDLPVSREEAFAWHDRPGAFERLTPPFDPAEVIERRGEGICDGTTVELRVGKPPLRLKMVAQHSGYDPPRGFVDSQLSGPFAHWRHEHRFEERGANACRMVDSIRYLLPLAPVGPLFGGSLVRSKLRRMFDYRHATTAADLADHARARALLEPRGQWPLRVLVSGASGLVGSALCAFLTTGGHSVHRLVRRAARTDDEVRWDPAAGEVDPESVSGYDVVVHLAGAGIADKRWSDERKRLILDSRVDGTRALAGALAAAPRPPRVMLSTSAVGFYGDRGEETLDESSAAGTGFLADVAREWEAAADPAREAGVRVIHPRLGVVLSPAGGALGKLLLPFQLGLGGPLGSGSHYMPWIGIDDVLGAMLFCIADEQQVGPINFCAPQDLTNLEFSRTLGRVLSRPALLPVPPPALRVVLGDMVDEALMASTRVVPKRLNGSGYRFRHSELESALRHVLGRT</sequence>
<comment type="similarity">
    <text evidence="2">Belongs to the NAD(P)-dependent epimerase/dehydratase family. SDR39U1 subfamily.</text>
</comment>
<name>A0A518BQ76_9BACT</name>
<dbReference type="KEGG" id="pbap:Pla133_42390"/>
<dbReference type="InterPro" id="IPR010099">
    <property type="entry name" value="SDR39U1"/>
</dbReference>
<evidence type="ECO:0000259" key="3">
    <source>
        <dbReference type="Pfam" id="PF01370"/>
    </source>
</evidence>
<evidence type="ECO:0000256" key="2">
    <source>
        <dbReference type="ARBA" id="ARBA00009353"/>
    </source>
</evidence>
<gene>
    <name evidence="6" type="ORF">Pla133_42390</name>
</gene>
<accession>A0A518BQ76</accession>
<dbReference type="Gene3D" id="3.40.50.720">
    <property type="entry name" value="NAD(P)-binding Rossmann-like Domain"/>
    <property type="match status" value="1"/>
</dbReference>
<dbReference type="PANTHER" id="PTHR11092:SF0">
    <property type="entry name" value="EPIMERASE FAMILY PROTEIN SDR39U1"/>
    <property type="match status" value="1"/>
</dbReference>
<dbReference type="Pfam" id="PF01370">
    <property type="entry name" value="Epimerase"/>
    <property type="match status" value="1"/>
</dbReference>
<protein>
    <submittedName>
        <fullName evidence="6">Epimerase family protein</fullName>
    </submittedName>
</protein>
<dbReference type="RefSeq" id="WP_145068739.1">
    <property type="nucleotide sequence ID" value="NZ_CP036287.1"/>
</dbReference>
<dbReference type="SUPFAM" id="SSF51735">
    <property type="entry name" value="NAD(P)-binding Rossmann-fold domains"/>
    <property type="match status" value="1"/>
</dbReference>
<dbReference type="InterPro" id="IPR005031">
    <property type="entry name" value="COQ10_START"/>
</dbReference>
<feature type="domain" description="Coenzyme Q-binding protein COQ10 START" evidence="4">
    <location>
        <begin position="28"/>
        <end position="141"/>
    </location>
</feature>
<dbReference type="SUPFAM" id="SSF55961">
    <property type="entry name" value="Bet v1-like"/>
    <property type="match status" value="1"/>
</dbReference>
<evidence type="ECO:0000313" key="7">
    <source>
        <dbReference type="Proteomes" id="UP000316921"/>
    </source>
</evidence>
<evidence type="ECO:0000256" key="1">
    <source>
        <dbReference type="ARBA" id="ARBA00008918"/>
    </source>
</evidence>
<comment type="similarity">
    <text evidence="1">Belongs to the ribosome association toxin RatA family.</text>
</comment>
<dbReference type="AlphaFoldDB" id="A0A518BQ76"/>
<organism evidence="6 7">
    <name type="scientific">Engelhardtia mirabilis</name>
    <dbReference type="NCBI Taxonomy" id="2528011"/>
    <lineage>
        <taxon>Bacteria</taxon>
        <taxon>Pseudomonadati</taxon>
        <taxon>Planctomycetota</taxon>
        <taxon>Planctomycetia</taxon>
        <taxon>Planctomycetia incertae sedis</taxon>
        <taxon>Engelhardtia</taxon>
    </lineage>
</organism>
<dbReference type="InterPro" id="IPR023393">
    <property type="entry name" value="START-like_dom_sf"/>
</dbReference>
<evidence type="ECO:0000313" key="6">
    <source>
        <dbReference type="EMBL" id="QDU69123.1"/>
    </source>
</evidence>